<dbReference type="InterPro" id="IPR029063">
    <property type="entry name" value="SAM-dependent_MTases_sf"/>
</dbReference>
<accession>A0A9N8E907</accession>
<dbReference type="SUPFAM" id="SSF55729">
    <property type="entry name" value="Acyl-CoA N-acyltransferases (Nat)"/>
    <property type="match status" value="1"/>
</dbReference>
<sequence length="603" mass="66477">MAGPLRFMAASRWLRLVGAANKGTSASHPYPPSSVSGLLRRHQSSGGFSNAWQSVDNADELVEEAATPPNPLDYLLGFDSVPATKHYKEALLQACELTESHQLLEVGCGTATHIPQYAQAVGACGHVTAIDISQDLIERARAAFPKSNVNSNFTFQVANVYELPFSSRSFDVVKEDRVLQHLNRPLEAVQEMLRVTKPGGGLVIANPDFRSFVMDHIASPQQRWGQSLRPPEGNDRDMFQLTTKVLNGVVPTLCAHPSIGSQSPRLLHAAGCDKIEMQVVPLVFEGRESLERVVPITYMAQLSHANGAITTEEMEAWLHRLEWEESVAKNVLTGTLNMYLVRGIKPSIDDSDQRDWSYSIGTKFFENLKSPKPKLDSSIRFAGLDDTSKLIEQARTMVNNEYATSDTGTTLSSERLRPQDIQQMVADNELLLAFDDDNEGQLVGCIQVKLKRATSKDDGLPSFGRDAAEIVGEFTCLAVPSNIEASVTNANTQSVTIQRTESGNSRRGQGVGAALVRAAEAHARNHGAGRMTLGIMCPADHEPPYKVWLQDYYRSLGYDYHSTVVLDFEKNSEGQVVVDQLHDMYEPLHQLVQCKAILFDKVL</sequence>
<dbReference type="SUPFAM" id="SSF53335">
    <property type="entry name" value="S-adenosyl-L-methionine-dependent methyltransferases"/>
    <property type="match status" value="1"/>
</dbReference>
<dbReference type="InterPro" id="IPR016181">
    <property type="entry name" value="Acyl_CoA_acyltransferase"/>
</dbReference>
<organism evidence="3 4">
    <name type="scientific">Seminavis robusta</name>
    <dbReference type="NCBI Taxonomy" id="568900"/>
    <lineage>
        <taxon>Eukaryota</taxon>
        <taxon>Sar</taxon>
        <taxon>Stramenopiles</taxon>
        <taxon>Ochrophyta</taxon>
        <taxon>Bacillariophyta</taxon>
        <taxon>Bacillariophyceae</taxon>
        <taxon>Bacillariophycidae</taxon>
        <taxon>Naviculales</taxon>
        <taxon>Naviculaceae</taxon>
        <taxon>Seminavis</taxon>
    </lineage>
</organism>
<protein>
    <submittedName>
        <fullName evidence="3">Uncharacterized 37.1 kDa protein in transposon TN4556</fullName>
    </submittedName>
</protein>
<feature type="domain" description="N-acetyltransferase" evidence="1">
    <location>
        <begin position="428"/>
        <end position="536"/>
    </location>
</feature>
<dbReference type="Proteomes" id="UP001153069">
    <property type="component" value="Unassembled WGS sequence"/>
</dbReference>
<name>A0A9N8E907_9STRA</name>
<dbReference type="OrthoDB" id="10017101at2759"/>
<dbReference type="GO" id="GO:0016747">
    <property type="term" value="F:acyltransferase activity, transferring groups other than amino-acyl groups"/>
    <property type="evidence" value="ECO:0007669"/>
    <property type="project" value="InterPro"/>
</dbReference>
<dbReference type="AlphaFoldDB" id="A0A9N8E907"/>
<evidence type="ECO:0000259" key="2">
    <source>
        <dbReference type="Pfam" id="PF13847"/>
    </source>
</evidence>
<dbReference type="InterPro" id="IPR025714">
    <property type="entry name" value="Methyltranfer_dom"/>
</dbReference>
<evidence type="ECO:0000313" key="3">
    <source>
        <dbReference type="EMBL" id="CAB9516767.1"/>
    </source>
</evidence>
<dbReference type="Gene3D" id="3.40.630.30">
    <property type="match status" value="1"/>
</dbReference>
<keyword evidence="4" id="KW-1185">Reference proteome</keyword>
<dbReference type="GO" id="GO:0008168">
    <property type="term" value="F:methyltransferase activity"/>
    <property type="evidence" value="ECO:0007669"/>
    <property type="project" value="TreeGrafter"/>
</dbReference>
<dbReference type="Pfam" id="PF00583">
    <property type="entry name" value="Acetyltransf_1"/>
    <property type="match status" value="1"/>
</dbReference>
<feature type="domain" description="Methyltransferase" evidence="2">
    <location>
        <begin position="100"/>
        <end position="221"/>
    </location>
</feature>
<dbReference type="Pfam" id="PF13847">
    <property type="entry name" value="Methyltransf_31"/>
    <property type="match status" value="1"/>
</dbReference>
<reference evidence="3" key="1">
    <citation type="submission" date="2020-06" db="EMBL/GenBank/DDBJ databases">
        <authorList>
            <consortium name="Plant Systems Biology data submission"/>
        </authorList>
    </citation>
    <scope>NUCLEOTIDE SEQUENCE</scope>
    <source>
        <strain evidence="3">D6</strain>
    </source>
</reference>
<dbReference type="Gene3D" id="3.40.50.150">
    <property type="entry name" value="Vaccinia Virus protein VP39"/>
    <property type="match status" value="1"/>
</dbReference>
<dbReference type="PANTHER" id="PTHR43591:SF24">
    <property type="entry name" value="2-METHOXY-6-POLYPRENYL-1,4-BENZOQUINOL METHYLASE, MITOCHONDRIAL"/>
    <property type="match status" value="1"/>
</dbReference>
<dbReference type="InterPro" id="IPR000182">
    <property type="entry name" value="GNAT_dom"/>
</dbReference>
<dbReference type="CDD" id="cd02440">
    <property type="entry name" value="AdoMet_MTases"/>
    <property type="match status" value="1"/>
</dbReference>
<dbReference type="EMBL" id="CAICTM010000805">
    <property type="protein sequence ID" value="CAB9516767.1"/>
    <property type="molecule type" value="Genomic_DNA"/>
</dbReference>
<proteinExistence type="predicted"/>
<gene>
    <name evidence="3" type="ORF">SEMRO_806_G205070.1</name>
</gene>
<comment type="caution">
    <text evidence="3">The sequence shown here is derived from an EMBL/GenBank/DDBJ whole genome shotgun (WGS) entry which is preliminary data.</text>
</comment>
<dbReference type="CDD" id="cd04301">
    <property type="entry name" value="NAT_SF"/>
    <property type="match status" value="1"/>
</dbReference>
<evidence type="ECO:0000259" key="1">
    <source>
        <dbReference type="Pfam" id="PF00583"/>
    </source>
</evidence>
<evidence type="ECO:0000313" key="4">
    <source>
        <dbReference type="Proteomes" id="UP001153069"/>
    </source>
</evidence>
<dbReference type="PANTHER" id="PTHR43591">
    <property type="entry name" value="METHYLTRANSFERASE"/>
    <property type="match status" value="1"/>
</dbReference>